<dbReference type="AlphaFoldDB" id="A0A0G0T6A0"/>
<sequence length="336" mass="36498">MRRELIWAAGIGITFGLIIAFGVWRINSSIKPKELNEIQTPQPKTNSEFKITLNKPEQNDVVTEDLVTVSGITKPLTWITFSGENDDYIIESGTDGVLVQDVKLVPGVNQIKITAFDPEGNQSIEKVVIVYSSSFQVNSASPTSAQDSSDSSDIRLRVQEKVREALNKPKAYLGTVTDIADSTIQIKTSESQIKQISTDTIATTVVKTGTINKTVKLEDIAIGDFIVAMGYINSNSVLSAQRILIASPVTEPKIEAKLAKVIDLSKKTITAQTLNEGQNVTITPGAKTDMQTFILGKLASVKITGIVQGDLIIYITDSSTDTPVIRSVFVIQQPQN</sequence>
<keyword evidence="1" id="KW-0812">Transmembrane</keyword>
<evidence type="ECO:0000313" key="3">
    <source>
        <dbReference type="Proteomes" id="UP000034013"/>
    </source>
</evidence>
<reference evidence="2 3" key="1">
    <citation type="journal article" date="2015" name="Nature">
        <title>rRNA introns, odd ribosomes, and small enigmatic genomes across a large radiation of phyla.</title>
        <authorList>
            <person name="Brown C.T."/>
            <person name="Hug L.A."/>
            <person name="Thomas B.C."/>
            <person name="Sharon I."/>
            <person name="Castelle C.J."/>
            <person name="Singh A."/>
            <person name="Wilkins M.J."/>
            <person name="Williams K.H."/>
            <person name="Banfield J.F."/>
        </authorList>
    </citation>
    <scope>NUCLEOTIDE SEQUENCE [LARGE SCALE GENOMIC DNA]</scope>
</reference>
<proteinExistence type="predicted"/>
<evidence type="ECO:0000256" key="1">
    <source>
        <dbReference type="SAM" id="Phobius"/>
    </source>
</evidence>
<keyword evidence="1" id="KW-0472">Membrane</keyword>
<dbReference type="InterPro" id="IPR013783">
    <property type="entry name" value="Ig-like_fold"/>
</dbReference>
<protein>
    <recommendedName>
        <fullName evidence="4">DUF5666 domain-containing protein</fullName>
    </recommendedName>
</protein>
<feature type="transmembrane region" description="Helical" evidence="1">
    <location>
        <begin position="6"/>
        <end position="24"/>
    </location>
</feature>
<gene>
    <name evidence="2" type="ORF">UU16_C0039G0010</name>
</gene>
<evidence type="ECO:0008006" key="4">
    <source>
        <dbReference type="Google" id="ProtNLM"/>
    </source>
</evidence>
<organism evidence="2 3">
    <name type="scientific">Candidatus Woesebacteria bacterium GW2011_GWA2_40_7</name>
    <dbReference type="NCBI Taxonomy" id="1618562"/>
    <lineage>
        <taxon>Bacteria</taxon>
        <taxon>Candidatus Woeseibacteriota</taxon>
    </lineage>
</organism>
<evidence type="ECO:0000313" key="2">
    <source>
        <dbReference type="EMBL" id="KKR72558.1"/>
    </source>
</evidence>
<name>A0A0G0T6A0_9BACT</name>
<keyword evidence="1" id="KW-1133">Transmembrane helix</keyword>
<dbReference type="EMBL" id="LBZO01000039">
    <property type="protein sequence ID" value="KKR72558.1"/>
    <property type="molecule type" value="Genomic_DNA"/>
</dbReference>
<accession>A0A0G0T6A0</accession>
<dbReference type="Gene3D" id="2.60.40.10">
    <property type="entry name" value="Immunoglobulins"/>
    <property type="match status" value="1"/>
</dbReference>
<comment type="caution">
    <text evidence="2">The sequence shown here is derived from an EMBL/GenBank/DDBJ whole genome shotgun (WGS) entry which is preliminary data.</text>
</comment>
<dbReference type="Proteomes" id="UP000034013">
    <property type="component" value="Unassembled WGS sequence"/>
</dbReference>